<proteinExistence type="predicted"/>
<accession>A0A060ZYH8</accession>
<dbReference type="GeneID" id="32469706"/>
<sequence>MGARIDRLIGTREARAAHRAARQELAEVSDRDRRAGLHDETDEFVAANSKVNAAEKQLPRWRRLPDAR</sequence>
<dbReference type="AlphaFoldDB" id="A0A060ZYH8"/>
<dbReference type="HOGENOM" id="CLU_2792235_0_0_11"/>
<gene>
    <name evidence="2" type="ORF">J2Z30_007780</name>
    <name evidence="1" type="ORF">SIRAN5202</name>
</gene>
<dbReference type="Proteomes" id="UP000756710">
    <property type="component" value="Unassembled WGS sequence"/>
</dbReference>
<evidence type="ECO:0000313" key="3">
    <source>
        <dbReference type="Proteomes" id="UP000756710"/>
    </source>
</evidence>
<evidence type="ECO:0000313" key="1">
    <source>
        <dbReference type="EMBL" id="CDR08543.1"/>
    </source>
</evidence>
<dbReference type="RefSeq" id="WP_044572841.1">
    <property type="nucleotide sequence ID" value="NZ_BAABDR010000042.1"/>
</dbReference>
<name>A0A060ZYH8_9ACTN</name>
<keyword evidence="3" id="KW-1185">Reference proteome</keyword>
<dbReference type="EMBL" id="LK022848">
    <property type="protein sequence ID" value="CDR08543.1"/>
    <property type="molecule type" value="Genomic_DNA"/>
</dbReference>
<evidence type="ECO:0000313" key="2">
    <source>
        <dbReference type="EMBL" id="MBP2066724.1"/>
    </source>
</evidence>
<reference evidence="2 3" key="2">
    <citation type="submission" date="2021-03" db="EMBL/GenBank/DDBJ databases">
        <title>Genomic Encyclopedia of Type Strains, Phase IV (KMG-IV): sequencing the most valuable type-strain genomes for metagenomic binning, comparative biology and taxonomic classification.</title>
        <authorList>
            <person name="Goeker M."/>
        </authorList>
    </citation>
    <scope>NUCLEOTIDE SEQUENCE [LARGE SCALE GENOMIC DNA]</scope>
    <source>
        <strain evidence="2 3">DSM 41954</strain>
    </source>
</reference>
<reference evidence="1" key="1">
    <citation type="submission" date="2014-05" db="EMBL/GenBank/DDBJ databases">
        <authorList>
            <person name="Horn Fabian"/>
        </authorList>
    </citation>
    <scope>NUCLEOTIDE SEQUENCE</scope>
</reference>
<dbReference type="EMBL" id="JAGGLR010000026">
    <property type="protein sequence ID" value="MBP2066724.1"/>
    <property type="molecule type" value="Genomic_DNA"/>
</dbReference>
<organism evidence="1">
    <name type="scientific">Streptomyces iranensis</name>
    <dbReference type="NCBI Taxonomy" id="576784"/>
    <lineage>
        <taxon>Bacteria</taxon>
        <taxon>Bacillati</taxon>
        <taxon>Actinomycetota</taxon>
        <taxon>Actinomycetes</taxon>
        <taxon>Kitasatosporales</taxon>
        <taxon>Streptomycetaceae</taxon>
        <taxon>Streptomyces</taxon>
        <taxon>Streptomyces violaceusniger group</taxon>
    </lineage>
</organism>
<protein>
    <submittedName>
        <fullName evidence="1">Uncharacterized protein</fullName>
    </submittedName>
</protein>